<feature type="signal peptide" evidence="2">
    <location>
        <begin position="1"/>
        <end position="20"/>
    </location>
</feature>
<dbReference type="RefSeq" id="WP_395815091.1">
    <property type="nucleotide sequence ID" value="NZ_CP043494.1"/>
</dbReference>
<dbReference type="Gene3D" id="2.40.30.170">
    <property type="match status" value="1"/>
</dbReference>
<evidence type="ECO:0000256" key="2">
    <source>
        <dbReference type="SAM" id="SignalP"/>
    </source>
</evidence>
<reference evidence="4 5" key="1">
    <citation type="submission" date="2019-08" db="EMBL/GenBank/DDBJ databases">
        <title>Archangium and Cystobacter genomes.</title>
        <authorList>
            <person name="Chen I.-C.K."/>
            <person name="Wielgoss S."/>
        </authorList>
    </citation>
    <scope>NUCLEOTIDE SEQUENCE [LARGE SCALE GENOMIC DNA]</scope>
    <source>
        <strain evidence="4 5">Cbm 6</strain>
    </source>
</reference>
<dbReference type="NCBIfam" id="TIGR01730">
    <property type="entry name" value="RND_mfp"/>
    <property type="match status" value="1"/>
</dbReference>
<keyword evidence="2" id="KW-0732">Signal</keyword>
<evidence type="ECO:0000313" key="4">
    <source>
        <dbReference type="EMBL" id="WNG43663.1"/>
    </source>
</evidence>
<organism evidence="4 5">
    <name type="scientific">Archangium minus</name>
    <dbReference type="NCBI Taxonomy" id="83450"/>
    <lineage>
        <taxon>Bacteria</taxon>
        <taxon>Pseudomonadati</taxon>
        <taxon>Myxococcota</taxon>
        <taxon>Myxococcia</taxon>
        <taxon>Myxococcales</taxon>
        <taxon>Cystobacterineae</taxon>
        <taxon>Archangiaceae</taxon>
        <taxon>Archangium</taxon>
    </lineage>
</organism>
<evidence type="ECO:0000256" key="1">
    <source>
        <dbReference type="ARBA" id="ARBA00009477"/>
    </source>
</evidence>
<protein>
    <submittedName>
        <fullName evidence="4">Efflux RND transporter periplasmic adaptor subunit</fullName>
    </submittedName>
</protein>
<dbReference type="Gene3D" id="2.40.50.100">
    <property type="match status" value="1"/>
</dbReference>
<dbReference type="Gene3D" id="1.10.287.470">
    <property type="entry name" value="Helix hairpin bin"/>
    <property type="match status" value="1"/>
</dbReference>
<evidence type="ECO:0000259" key="3">
    <source>
        <dbReference type="Pfam" id="PF25954"/>
    </source>
</evidence>
<dbReference type="InterPro" id="IPR006143">
    <property type="entry name" value="RND_pump_MFP"/>
</dbReference>
<dbReference type="EMBL" id="CP043494">
    <property type="protein sequence ID" value="WNG43663.1"/>
    <property type="molecule type" value="Genomic_DNA"/>
</dbReference>
<dbReference type="PANTHER" id="PTHR30469:SF15">
    <property type="entry name" value="HLYD FAMILY OF SECRETION PROTEINS"/>
    <property type="match status" value="1"/>
</dbReference>
<dbReference type="InterPro" id="IPR058792">
    <property type="entry name" value="Beta-barrel_RND_2"/>
</dbReference>
<feature type="domain" description="CusB-like beta-barrel" evidence="3">
    <location>
        <begin position="223"/>
        <end position="294"/>
    </location>
</feature>
<accession>A0ABY9WK62</accession>
<dbReference type="Proteomes" id="UP001611383">
    <property type="component" value="Chromosome"/>
</dbReference>
<dbReference type="Gene3D" id="2.40.420.20">
    <property type="match status" value="1"/>
</dbReference>
<proteinExistence type="inferred from homology"/>
<evidence type="ECO:0000313" key="5">
    <source>
        <dbReference type="Proteomes" id="UP001611383"/>
    </source>
</evidence>
<gene>
    <name evidence="4" type="ORF">F0U60_05800</name>
</gene>
<name>A0ABY9WK62_9BACT</name>
<dbReference type="PANTHER" id="PTHR30469">
    <property type="entry name" value="MULTIDRUG RESISTANCE PROTEIN MDTA"/>
    <property type="match status" value="1"/>
</dbReference>
<feature type="chain" id="PRO_5045977019" evidence="2">
    <location>
        <begin position="21"/>
        <end position="370"/>
    </location>
</feature>
<keyword evidence="5" id="KW-1185">Reference proteome</keyword>
<dbReference type="Pfam" id="PF25954">
    <property type="entry name" value="Beta-barrel_RND_2"/>
    <property type="match status" value="1"/>
</dbReference>
<sequence>MTVKLSRTPLVAGLAAVGLAATALPLSGCKADAAPPPAANKAAAAQELPTVTLATPRSVQTSRREEVTGTLFPSQALQVGFEVGGRLEKVRVKKGQTVQEGQVLAQLNAEIADAQLAQAQASVAAAEVAAAMAADVAGRNAKLQQQGNVSDLQNLTSTTQAKQAEAQLMAAKAQLAQAQAGRRKHDLKAPFAGTVTDAPEQVGAIVGPGAPQFSVENLGTLLLKTTVAESLRAQLKQGTKVRVEVIGGGASTDEAVIRTIIPSADQATRRIPVDILVPNKDGRFVANTLARVILPLGDAQDAQSLPATALSSSGGDHVYVVAPSGEVRRVDVQVLERGVREVVVKAAAPLDKVIEYPTPSLTEGTRVSVK</sequence>
<dbReference type="SUPFAM" id="SSF111369">
    <property type="entry name" value="HlyD-like secretion proteins"/>
    <property type="match status" value="1"/>
</dbReference>
<comment type="similarity">
    <text evidence="1">Belongs to the membrane fusion protein (MFP) (TC 8.A.1) family.</text>
</comment>